<feature type="region of interest" description="Disordered" evidence="11">
    <location>
        <begin position="163"/>
        <end position="202"/>
    </location>
</feature>
<feature type="DNA-binding region" description="Homeobox" evidence="9">
    <location>
        <begin position="287"/>
        <end position="346"/>
    </location>
</feature>
<reference evidence="14" key="1">
    <citation type="submission" date="2024-04" db="EMBL/GenBank/DDBJ databases">
        <title>Salinicola lusitanus LLJ914,a marine bacterium isolated from the Okinawa Trough.</title>
        <authorList>
            <person name="Li J."/>
        </authorList>
    </citation>
    <scope>NUCLEOTIDE SEQUENCE [LARGE SCALE GENOMIC DNA]</scope>
</reference>
<dbReference type="PROSITE" id="PS50071">
    <property type="entry name" value="HOMEOBOX_2"/>
    <property type="match status" value="1"/>
</dbReference>
<dbReference type="EMBL" id="JBBPFD010000011">
    <property type="protein sequence ID" value="KAK7906648.1"/>
    <property type="molecule type" value="Genomic_DNA"/>
</dbReference>
<evidence type="ECO:0000256" key="5">
    <source>
        <dbReference type="ARBA" id="ARBA00023125"/>
    </source>
</evidence>
<dbReference type="AlphaFoldDB" id="A0AAW0NU01"/>
<dbReference type="Gene3D" id="1.10.10.60">
    <property type="entry name" value="Homeodomain-like"/>
    <property type="match status" value="1"/>
</dbReference>
<keyword evidence="5 9" id="KW-0238">DNA-binding</keyword>
<evidence type="ECO:0000256" key="3">
    <source>
        <dbReference type="ARBA" id="ARBA00022473"/>
    </source>
</evidence>
<feature type="compositionally biased region" description="Pro residues" evidence="11">
    <location>
        <begin position="173"/>
        <end position="195"/>
    </location>
</feature>
<dbReference type="InterPro" id="IPR009057">
    <property type="entry name" value="Homeodomain-like_sf"/>
</dbReference>
<evidence type="ECO:0000256" key="10">
    <source>
        <dbReference type="RuleBase" id="RU000682"/>
    </source>
</evidence>
<comment type="caution">
    <text evidence="13">The sequence shown here is derived from an EMBL/GenBank/DDBJ whole genome shotgun (WGS) entry which is preliminary data.</text>
</comment>
<proteinExistence type="inferred from homology"/>
<keyword evidence="3" id="KW-0217">Developmental protein</keyword>
<dbReference type="GO" id="GO:0005634">
    <property type="term" value="C:nucleus"/>
    <property type="evidence" value="ECO:0007669"/>
    <property type="project" value="UniProtKB-SubCell"/>
</dbReference>
<dbReference type="SMART" id="SM00389">
    <property type="entry name" value="HOX"/>
    <property type="match status" value="1"/>
</dbReference>
<evidence type="ECO:0000256" key="8">
    <source>
        <dbReference type="ARBA" id="ARBA00023242"/>
    </source>
</evidence>
<keyword evidence="8 9" id="KW-0539">Nucleus</keyword>
<dbReference type="CDD" id="cd00086">
    <property type="entry name" value="homeodomain"/>
    <property type="match status" value="1"/>
</dbReference>
<dbReference type="FunFam" id="1.10.10.60:FF:000101">
    <property type="entry name" value="NK2 homeobox 8"/>
    <property type="match status" value="1"/>
</dbReference>
<dbReference type="SUPFAM" id="SSF46689">
    <property type="entry name" value="Homeodomain-like"/>
    <property type="match status" value="1"/>
</dbReference>
<comment type="similarity">
    <text evidence="2">Belongs to the NK-2 homeobox family.</text>
</comment>
<dbReference type="GO" id="GO:0000981">
    <property type="term" value="F:DNA-binding transcription factor activity, RNA polymerase II-specific"/>
    <property type="evidence" value="ECO:0007669"/>
    <property type="project" value="InterPro"/>
</dbReference>
<dbReference type="PROSITE" id="PS00027">
    <property type="entry name" value="HOMEOBOX_1"/>
    <property type="match status" value="1"/>
</dbReference>
<evidence type="ECO:0000259" key="12">
    <source>
        <dbReference type="PROSITE" id="PS50071"/>
    </source>
</evidence>
<dbReference type="GO" id="GO:0030154">
    <property type="term" value="P:cell differentiation"/>
    <property type="evidence" value="ECO:0007669"/>
    <property type="project" value="TreeGrafter"/>
</dbReference>
<feature type="region of interest" description="Disordered" evidence="11">
    <location>
        <begin position="344"/>
        <end position="387"/>
    </location>
</feature>
<feature type="region of interest" description="Disordered" evidence="11">
    <location>
        <begin position="1"/>
        <end position="35"/>
    </location>
</feature>
<keyword evidence="4" id="KW-0805">Transcription regulation</keyword>
<evidence type="ECO:0000256" key="7">
    <source>
        <dbReference type="ARBA" id="ARBA00023163"/>
    </source>
</evidence>
<evidence type="ECO:0000256" key="2">
    <source>
        <dbReference type="ARBA" id="ARBA00005661"/>
    </source>
</evidence>
<feature type="domain" description="Homeobox" evidence="12">
    <location>
        <begin position="285"/>
        <end position="345"/>
    </location>
</feature>
<dbReference type="PANTHER" id="PTHR24340">
    <property type="entry name" value="HOMEOBOX PROTEIN NKX"/>
    <property type="match status" value="1"/>
</dbReference>
<evidence type="ECO:0000256" key="11">
    <source>
        <dbReference type="SAM" id="MobiDB-lite"/>
    </source>
</evidence>
<feature type="compositionally biased region" description="Polar residues" evidence="11">
    <location>
        <begin position="15"/>
        <end position="35"/>
    </location>
</feature>
<evidence type="ECO:0000256" key="9">
    <source>
        <dbReference type="PROSITE-ProRule" id="PRU00108"/>
    </source>
</evidence>
<evidence type="ECO:0000256" key="1">
    <source>
        <dbReference type="ARBA" id="ARBA00004123"/>
    </source>
</evidence>
<sequence length="421" mass="46268">MDPPPAEELVRVGAQRTSRPPHTSGSGNNPRETGCSTVRGVELLRVVEFSPVDQRVVGQGQVCHLQQCREPSLILESQSGSGQTGNSPVLLENFNTRDTWRGLIRWSITFQHRGVHQWHQDTGEPLQRQRYNLCMMFSVFIDTAAQSCGHKVSELVRAVRDQRASASAAAAASPPPPPPSPPPPPPAHPGAPPPARARLCPRGLAPLLPGMSRLSPGLGQLSAGELQYPYPDPVRSGAAWYSPEPRYNTISRLMGASAAVSVPGMMHLSGMDGSGKSAVMALHAAPRRKRRVLFSQAQVHELERRFKQQRYLSAPEREHLAGLIHLTPNQVKIWFQNHRYKLKRQAKDKSVPDQDPDQASKKTPAAPAPQQHVHMSTDELEDLSPSPPLQLHAHMTHTDAALIETYANNVIGSNLLYGRTW</sequence>
<dbReference type="Pfam" id="PF00046">
    <property type="entry name" value="Homeodomain"/>
    <property type="match status" value="1"/>
</dbReference>
<dbReference type="PANTHER" id="PTHR24340:SF40">
    <property type="entry name" value="HOMEOBOX PROTEIN NKX-2.4"/>
    <property type="match status" value="1"/>
</dbReference>
<dbReference type="InterPro" id="IPR020479">
    <property type="entry name" value="HD_metazoa"/>
</dbReference>
<dbReference type="Proteomes" id="UP001460270">
    <property type="component" value="Unassembled WGS sequence"/>
</dbReference>
<organism evidence="13 14">
    <name type="scientific">Mugilogobius chulae</name>
    <name type="common">yellowstripe goby</name>
    <dbReference type="NCBI Taxonomy" id="88201"/>
    <lineage>
        <taxon>Eukaryota</taxon>
        <taxon>Metazoa</taxon>
        <taxon>Chordata</taxon>
        <taxon>Craniata</taxon>
        <taxon>Vertebrata</taxon>
        <taxon>Euteleostomi</taxon>
        <taxon>Actinopterygii</taxon>
        <taxon>Neopterygii</taxon>
        <taxon>Teleostei</taxon>
        <taxon>Neoteleostei</taxon>
        <taxon>Acanthomorphata</taxon>
        <taxon>Gobiaria</taxon>
        <taxon>Gobiiformes</taxon>
        <taxon>Gobioidei</taxon>
        <taxon>Gobiidae</taxon>
        <taxon>Gobionellinae</taxon>
        <taxon>Mugilogobius</taxon>
    </lineage>
</organism>
<comment type="subcellular location">
    <subcellularLocation>
        <location evidence="1 9 10">Nucleus</location>
    </subcellularLocation>
</comment>
<evidence type="ECO:0000313" key="14">
    <source>
        <dbReference type="Proteomes" id="UP001460270"/>
    </source>
</evidence>
<gene>
    <name evidence="13" type="ORF">WMY93_015260</name>
</gene>
<keyword evidence="6 9" id="KW-0371">Homeobox</keyword>
<evidence type="ECO:0000313" key="13">
    <source>
        <dbReference type="EMBL" id="KAK7906648.1"/>
    </source>
</evidence>
<accession>A0AAW0NU01</accession>
<dbReference type="PRINTS" id="PR00024">
    <property type="entry name" value="HOMEOBOX"/>
</dbReference>
<keyword evidence="14" id="KW-1185">Reference proteome</keyword>
<protein>
    <recommendedName>
        <fullName evidence="12">Homeobox domain-containing protein</fullName>
    </recommendedName>
</protein>
<evidence type="ECO:0000256" key="4">
    <source>
        <dbReference type="ARBA" id="ARBA00023015"/>
    </source>
</evidence>
<dbReference type="InterPro" id="IPR050394">
    <property type="entry name" value="Homeobox_NK-like"/>
</dbReference>
<dbReference type="InterPro" id="IPR001356">
    <property type="entry name" value="HD"/>
</dbReference>
<keyword evidence="7" id="KW-0804">Transcription</keyword>
<dbReference type="GO" id="GO:0000978">
    <property type="term" value="F:RNA polymerase II cis-regulatory region sequence-specific DNA binding"/>
    <property type="evidence" value="ECO:0007669"/>
    <property type="project" value="TreeGrafter"/>
</dbReference>
<name>A0AAW0NU01_9GOBI</name>
<evidence type="ECO:0000256" key="6">
    <source>
        <dbReference type="ARBA" id="ARBA00023155"/>
    </source>
</evidence>
<dbReference type="InterPro" id="IPR017970">
    <property type="entry name" value="Homeobox_CS"/>
</dbReference>